<dbReference type="Pfam" id="PF09424">
    <property type="entry name" value="YqeY"/>
    <property type="match status" value="1"/>
</dbReference>
<evidence type="ECO:0000313" key="1">
    <source>
        <dbReference type="EMBL" id="OUD14528.1"/>
    </source>
</evidence>
<dbReference type="AlphaFoldDB" id="A0A251X8Y4"/>
<dbReference type="EMBL" id="MSLT01000012">
    <property type="protein sequence ID" value="OUD14528.1"/>
    <property type="molecule type" value="Genomic_DNA"/>
</dbReference>
<dbReference type="Gene3D" id="1.10.10.410">
    <property type="match status" value="1"/>
</dbReference>
<sequence>MSGSLKQRIQDDIKTAMRSKDKALLGTLRLISSAIKQREVDERIEVNDIQLIEILDKMVKQRRDSIGHYQAAGRDDLVAQESFELDVLQNYLPQPLSEAELNALIDTALAETAASSPSDLGKVMAHLKPLVQGRADMRALSSDIKKRLSA</sequence>
<comment type="caution">
    <text evidence="1">The sequence shown here is derived from an EMBL/GenBank/DDBJ whole genome shotgun (WGS) entry which is preliminary data.</text>
</comment>
<dbReference type="OrthoDB" id="9788127at2"/>
<dbReference type="RefSeq" id="WP_086488309.1">
    <property type="nucleotide sequence ID" value="NZ_MSLT01000012.1"/>
</dbReference>
<dbReference type="Proteomes" id="UP000194798">
    <property type="component" value="Unassembled WGS sequence"/>
</dbReference>
<dbReference type="PANTHER" id="PTHR28055:SF1">
    <property type="entry name" value="ALTERED INHERITANCE OF MITOCHONDRIA PROTEIN 41, MITOCHONDRIAL"/>
    <property type="match status" value="1"/>
</dbReference>
<gene>
    <name evidence="1" type="ORF">TPSD3_09535</name>
</gene>
<proteinExistence type="predicted"/>
<organism evidence="1 2">
    <name type="scientific">Thioflexithrix psekupsensis</name>
    <dbReference type="NCBI Taxonomy" id="1570016"/>
    <lineage>
        <taxon>Bacteria</taxon>
        <taxon>Pseudomonadati</taxon>
        <taxon>Pseudomonadota</taxon>
        <taxon>Gammaproteobacteria</taxon>
        <taxon>Thiotrichales</taxon>
        <taxon>Thioflexithrix</taxon>
    </lineage>
</organism>
<name>A0A251X8Y4_9GAMM</name>
<keyword evidence="1" id="KW-0808">Transferase</keyword>
<dbReference type="PANTHER" id="PTHR28055">
    <property type="entry name" value="ALTERED INHERITANCE OF MITOCHONDRIA PROTEIN 41, MITOCHONDRIAL"/>
    <property type="match status" value="1"/>
</dbReference>
<dbReference type="InterPro" id="IPR019004">
    <property type="entry name" value="YqeY/Aim41"/>
</dbReference>
<dbReference type="InterPro" id="IPR042184">
    <property type="entry name" value="YqeY/Aim41_N"/>
</dbReference>
<dbReference type="GO" id="GO:0016884">
    <property type="term" value="F:carbon-nitrogen ligase activity, with glutamine as amido-N-donor"/>
    <property type="evidence" value="ECO:0007669"/>
    <property type="project" value="InterPro"/>
</dbReference>
<dbReference type="SUPFAM" id="SSF89095">
    <property type="entry name" value="GatB/YqeY motif"/>
    <property type="match status" value="1"/>
</dbReference>
<evidence type="ECO:0000313" key="2">
    <source>
        <dbReference type="Proteomes" id="UP000194798"/>
    </source>
</evidence>
<dbReference type="InterPro" id="IPR023168">
    <property type="entry name" value="GatB_Yqey_C_2"/>
</dbReference>
<protein>
    <submittedName>
        <fullName evidence="1">Glutamyl-tRNA amidotransferase</fullName>
    </submittedName>
</protein>
<dbReference type="Gene3D" id="1.10.1510.10">
    <property type="entry name" value="Uncharacterised protein YqeY/AIM41 PF09424, N-terminal domain"/>
    <property type="match status" value="1"/>
</dbReference>
<reference evidence="1 2" key="1">
    <citation type="submission" date="2016-12" db="EMBL/GenBank/DDBJ databases">
        <title>Thioflexothrix psekupsii D3 genome sequencing and assembly.</title>
        <authorList>
            <person name="Fomenkov A."/>
            <person name="Vincze T."/>
            <person name="Grabovich M."/>
            <person name="Anton B.P."/>
            <person name="Dubinina G."/>
            <person name="Orlova M."/>
            <person name="Belousova E."/>
            <person name="Roberts R.J."/>
        </authorList>
    </citation>
    <scope>NUCLEOTIDE SEQUENCE [LARGE SCALE GENOMIC DNA]</scope>
    <source>
        <strain evidence="1">D3</strain>
    </source>
</reference>
<dbReference type="GO" id="GO:0016740">
    <property type="term" value="F:transferase activity"/>
    <property type="evidence" value="ECO:0007669"/>
    <property type="project" value="UniProtKB-KW"/>
</dbReference>
<dbReference type="InterPro" id="IPR003789">
    <property type="entry name" value="Asn/Gln_tRNA_amidoTrase-B-like"/>
</dbReference>
<accession>A0A251X8Y4</accession>
<keyword evidence="2" id="KW-1185">Reference proteome</keyword>